<reference evidence="1" key="1">
    <citation type="submission" date="2022-10" db="EMBL/GenBank/DDBJ databases">
        <title>Complete Genome of Trichothecium roseum strain YXFP-22015, a Plant Pathogen Isolated from Citrus.</title>
        <authorList>
            <person name="Wang Y."/>
            <person name="Zhu L."/>
        </authorList>
    </citation>
    <scope>NUCLEOTIDE SEQUENCE</scope>
    <source>
        <strain evidence="1">YXFP-22015</strain>
    </source>
</reference>
<keyword evidence="2" id="KW-1185">Reference proteome</keyword>
<organism evidence="1 2">
    <name type="scientific">Trichothecium roseum</name>
    <dbReference type="NCBI Taxonomy" id="47278"/>
    <lineage>
        <taxon>Eukaryota</taxon>
        <taxon>Fungi</taxon>
        <taxon>Dikarya</taxon>
        <taxon>Ascomycota</taxon>
        <taxon>Pezizomycotina</taxon>
        <taxon>Sordariomycetes</taxon>
        <taxon>Hypocreomycetidae</taxon>
        <taxon>Hypocreales</taxon>
        <taxon>Hypocreales incertae sedis</taxon>
        <taxon>Trichothecium</taxon>
    </lineage>
</organism>
<dbReference type="Proteomes" id="UP001163324">
    <property type="component" value="Chromosome 2"/>
</dbReference>
<evidence type="ECO:0000313" key="1">
    <source>
        <dbReference type="EMBL" id="KAI9902668.1"/>
    </source>
</evidence>
<gene>
    <name evidence="1" type="ORF">N3K66_002020</name>
</gene>
<name>A0ACC0V952_9HYPO</name>
<protein>
    <submittedName>
        <fullName evidence="1">Uncharacterized protein</fullName>
    </submittedName>
</protein>
<sequence>MRLSPLALLASAAALARGQLMDRDTTGKKTTVFDDIKVPPLLELTPANWETEKVKTKFLLVKHYSPYCTHCIDYAPTFQTAYEFYYTSKPKGAAAGKDFLDYYDFRFGMINCVAYYDLCVEHGVTTYPMTTLYEDGEPIESLRGVKDMNTLSETIEAVLEKEKPNSRPETIVLPKPRDTESPKVGSTKVLDEELRSTEDEDILKESSEKEKSEKASDKTSGKASDKTTDKLSKQESDGKSIPDSKKGSGKGSNKETTKEDDDRWDKARSQRFRDNVQNGWPSETAAEQWNKKKPKKPAMSPNPNGASVSLNAENFQKLVTMTQDPWFIKFYAPWCPHCQAMGPAWDQLAKSMQGSLNIGEVNCDNEKRLCKDVGARAYPTILFFKGGERAEYRGLRGLGDFVQYAEKARELANGVPDVNADELATMEEKEDVVFVYLYDYATTSEDLTALERLPLSLVGHGRLVKSNDPALYERFKVTTFPRLLVARDGRPTYYNPLTPDSIRDTRQVLDWMRSVWLPLVSELTAANARQIMDGKIIALAVLNPQDKFEFESALKEMKTAANEWMDRQIQEFQLERKKLRDAKQMRIEEAADRDDERALRSAKAIRIEMDHTGRKEVGFAWVDGVFWQRWIRQTYGIDVLDGERVIINDQDSRKYWDVSATGNYILVSRTSLMETLDKIVYGPHVIKAKLTVSILEKFFLDIKNTFVDHVFLSSASTIGIVYALYAWYRRRHASRGHFRIGEEGSLGQLKDGLLGHQNGNAKAD</sequence>
<accession>A0ACC0V952</accession>
<evidence type="ECO:0000313" key="2">
    <source>
        <dbReference type="Proteomes" id="UP001163324"/>
    </source>
</evidence>
<comment type="caution">
    <text evidence="1">The sequence shown here is derived from an EMBL/GenBank/DDBJ whole genome shotgun (WGS) entry which is preliminary data.</text>
</comment>
<dbReference type="EMBL" id="CM047941">
    <property type="protein sequence ID" value="KAI9902668.1"/>
    <property type="molecule type" value="Genomic_DNA"/>
</dbReference>
<proteinExistence type="predicted"/>